<protein>
    <submittedName>
        <fullName evidence="1">Uncharacterized protein</fullName>
    </submittedName>
</protein>
<dbReference type="AlphaFoldDB" id="A0A0V1FFK8"/>
<organism evidence="1 2">
    <name type="scientific">Trichinella pseudospiralis</name>
    <name type="common">Parasitic roundworm</name>
    <dbReference type="NCBI Taxonomy" id="6337"/>
    <lineage>
        <taxon>Eukaryota</taxon>
        <taxon>Metazoa</taxon>
        <taxon>Ecdysozoa</taxon>
        <taxon>Nematoda</taxon>
        <taxon>Enoplea</taxon>
        <taxon>Dorylaimia</taxon>
        <taxon>Trichinellida</taxon>
        <taxon>Trichinellidae</taxon>
        <taxon>Trichinella</taxon>
    </lineage>
</organism>
<dbReference type="EMBL" id="JYDT01000106">
    <property type="protein sequence ID" value="KRY84808.1"/>
    <property type="molecule type" value="Genomic_DNA"/>
</dbReference>
<dbReference type="Proteomes" id="UP000054995">
    <property type="component" value="Unassembled WGS sequence"/>
</dbReference>
<evidence type="ECO:0000313" key="2">
    <source>
        <dbReference type="Proteomes" id="UP000054995"/>
    </source>
</evidence>
<evidence type="ECO:0000313" key="1">
    <source>
        <dbReference type="EMBL" id="KRY84808.1"/>
    </source>
</evidence>
<comment type="caution">
    <text evidence="1">The sequence shown here is derived from an EMBL/GenBank/DDBJ whole genome shotgun (WGS) entry which is preliminary data.</text>
</comment>
<sequence>MNGICSILKNVILSNVGLYSLSENLRAIEICLPLRCITALCTTLTMSANDVRRMNNDGFNAMADEEY</sequence>
<proteinExistence type="predicted"/>
<name>A0A0V1FFK8_TRIPS</name>
<accession>A0A0V1FFK8</accession>
<reference evidence="1 2" key="1">
    <citation type="submission" date="2015-01" db="EMBL/GenBank/DDBJ databases">
        <title>Evolution of Trichinella species and genotypes.</title>
        <authorList>
            <person name="Korhonen P.K."/>
            <person name="Edoardo P."/>
            <person name="Giuseppe L.R."/>
            <person name="Gasser R.B."/>
        </authorList>
    </citation>
    <scope>NUCLEOTIDE SEQUENCE [LARGE SCALE GENOMIC DNA]</scope>
    <source>
        <strain evidence="1">ISS470</strain>
    </source>
</reference>
<keyword evidence="2" id="KW-1185">Reference proteome</keyword>
<gene>
    <name evidence="1" type="ORF">T4D_14944</name>
</gene>